<dbReference type="PANTHER" id="PTHR46623">
    <property type="entry name" value="CARBOXYMETHYLENEBUTENOLIDASE-RELATED"/>
    <property type="match status" value="1"/>
</dbReference>
<protein>
    <submittedName>
        <fullName evidence="3">Dienelactone hydrolase family protein</fullName>
        <ecNumber evidence="3">3.1.-.-</ecNumber>
    </submittedName>
</protein>
<keyword evidence="3" id="KW-0378">Hydrolase</keyword>
<gene>
    <name evidence="3" type="ORF">QTH91_16345</name>
</gene>
<feature type="domain" description="Dienelactone hydrolase" evidence="1">
    <location>
        <begin position="88"/>
        <end position="298"/>
    </location>
</feature>
<evidence type="ECO:0000313" key="3">
    <source>
        <dbReference type="EMBL" id="MDM0046061.1"/>
    </source>
</evidence>
<organism evidence="3 4">
    <name type="scientific">Variovorax dokdonensis</name>
    <dbReference type="NCBI Taxonomy" id="344883"/>
    <lineage>
        <taxon>Bacteria</taxon>
        <taxon>Pseudomonadati</taxon>
        <taxon>Pseudomonadota</taxon>
        <taxon>Betaproteobacteria</taxon>
        <taxon>Burkholderiales</taxon>
        <taxon>Comamonadaceae</taxon>
        <taxon>Variovorax</taxon>
    </lineage>
</organism>
<feature type="domain" description="YqhI" evidence="2">
    <location>
        <begin position="6"/>
        <end position="39"/>
    </location>
</feature>
<dbReference type="GO" id="GO:0016787">
    <property type="term" value="F:hydrolase activity"/>
    <property type="evidence" value="ECO:0007669"/>
    <property type="project" value="UniProtKB-KW"/>
</dbReference>
<name>A0ABT7NDN5_9BURK</name>
<proteinExistence type="predicted"/>
<dbReference type="InterPro" id="IPR051049">
    <property type="entry name" value="Dienelactone_hydrolase-like"/>
</dbReference>
<dbReference type="PANTHER" id="PTHR46623:SF6">
    <property type="entry name" value="ALPHA_BETA-HYDROLASES SUPERFAMILY PROTEIN"/>
    <property type="match status" value="1"/>
</dbReference>
<sequence>MQPTPTRLTAHDFDQELLVLFDAYVHGDIDRRSFLGGASKFAKAGMTAAGLLAALSPDFAMGQQIKPDDPRLSIERVSYPSSGGSGTMKGYLVRPANAGARKLPTVLVIHENRGLNPHIEDIARRLALDGFMAFAPDALTPLGGYPGDEDKARAEFAKLDQGKAREDFVAAVTWLKTRPDTTGKIGAVGFCWGGGMVHQLTLRVPTLAAGVAFYGNTPDPSEATKVKTPLLVQRAETDERINAAWPAYEAALKAAGARFTEYQYPGTQHGFNNDTTPRYDAKAAELAWSRTVAFLKEHLGGPG</sequence>
<dbReference type="InterPro" id="IPR057802">
    <property type="entry name" value="YqhI_dom"/>
</dbReference>
<dbReference type="Pfam" id="PF23678">
    <property type="entry name" value="YqhI"/>
    <property type="match status" value="1"/>
</dbReference>
<dbReference type="Pfam" id="PF01738">
    <property type="entry name" value="DLH"/>
    <property type="match status" value="1"/>
</dbReference>
<dbReference type="Gene3D" id="3.40.50.1820">
    <property type="entry name" value="alpha/beta hydrolase"/>
    <property type="match status" value="1"/>
</dbReference>
<dbReference type="RefSeq" id="WP_286661153.1">
    <property type="nucleotide sequence ID" value="NZ_JASZYV010000003.1"/>
</dbReference>
<evidence type="ECO:0000259" key="2">
    <source>
        <dbReference type="Pfam" id="PF23678"/>
    </source>
</evidence>
<reference evidence="3" key="1">
    <citation type="submission" date="2023-06" db="EMBL/GenBank/DDBJ databases">
        <authorList>
            <person name="Jiang Y."/>
            <person name="Liu Q."/>
        </authorList>
    </citation>
    <scope>NUCLEOTIDE SEQUENCE</scope>
    <source>
        <strain evidence="3">CGMCC 1.12089</strain>
    </source>
</reference>
<evidence type="ECO:0000259" key="1">
    <source>
        <dbReference type="Pfam" id="PF01738"/>
    </source>
</evidence>
<dbReference type="EMBL" id="JASZYV010000003">
    <property type="protein sequence ID" value="MDM0046061.1"/>
    <property type="molecule type" value="Genomic_DNA"/>
</dbReference>
<accession>A0ABT7NDN5</accession>
<dbReference type="EC" id="3.1.-.-" evidence="3"/>
<dbReference type="SUPFAM" id="SSF53474">
    <property type="entry name" value="alpha/beta-Hydrolases"/>
    <property type="match status" value="1"/>
</dbReference>
<dbReference type="Proteomes" id="UP001174908">
    <property type="component" value="Unassembled WGS sequence"/>
</dbReference>
<evidence type="ECO:0000313" key="4">
    <source>
        <dbReference type="Proteomes" id="UP001174908"/>
    </source>
</evidence>
<dbReference type="InterPro" id="IPR002925">
    <property type="entry name" value="Dienelactn_hydro"/>
</dbReference>
<comment type="caution">
    <text evidence="3">The sequence shown here is derived from an EMBL/GenBank/DDBJ whole genome shotgun (WGS) entry which is preliminary data.</text>
</comment>
<dbReference type="InterPro" id="IPR029058">
    <property type="entry name" value="AB_hydrolase_fold"/>
</dbReference>
<keyword evidence="4" id="KW-1185">Reference proteome</keyword>